<name>A0A340WEA5_LIPVE</name>
<dbReference type="GO" id="GO:0000470">
    <property type="term" value="P:maturation of LSU-rRNA"/>
    <property type="evidence" value="ECO:0007669"/>
    <property type="project" value="TreeGrafter"/>
</dbReference>
<proteinExistence type="predicted"/>
<evidence type="ECO:0000313" key="2">
    <source>
        <dbReference type="Proteomes" id="UP000265300"/>
    </source>
</evidence>
<feature type="compositionally biased region" description="Low complexity" evidence="1">
    <location>
        <begin position="599"/>
        <end position="618"/>
    </location>
</feature>
<feature type="compositionally biased region" description="Basic and acidic residues" evidence="1">
    <location>
        <begin position="621"/>
        <end position="632"/>
    </location>
</feature>
<evidence type="ECO:0000256" key="1">
    <source>
        <dbReference type="SAM" id="MobiDB-lite"/>
    </source>
</evidence>
<organism evidence="2 3">
    <name type="scientific">Lipotes vexillifer</name>
    <name type="common">Yangtze river dolphin</name>
    <dbReference type="NCBI Taxonomy" id="118797"/>
    <lineage>
        <taxon>Eukaryota</taxon>
        <taxon>Metazoa</taxon>
        <taxon>Chordata</taxon>
        <taxon>Craniata</taxon>
        <taxon>Vertebrata</taxon>
        <taxon>Euteleostomi</taxon>
        <taxon>Mammalia</taxon>
        <taxon>Eutheria</taxon>
        <taxon>Laurasiatheria</taxon>
        <taxon>Artiodactyla</taxon>
        <taxon>Whippomorpha</taxon>
        <taxon>Cetacea</taxon>
        <taxon>Odontoceti</taxon>
        <taxon>Lipotidae</taxon>
        <taxon>Lipotes</taxon>
    </lineage>
</organism>
<dbReference type="FunCoup" id="A0A340WEA5">
    <property type="interactions" value="3210"/>
</dbReference>
<keyword evidence="2" id="KW-1185">Reference proteome</keyword>
<dbReference type="GO" id="GO:0030687">
    <property type="term" value="C:preribosome, large subunit precursor"/>
    <property type="evidence" value="ECO:0007669"/>
    <property type="project" value="TreeGrafter"/>
</dbReference>
<feature type="compositionally biased region" description="Acidic residues" evidence="1">
    <location>
        <begin position="258"/>
        <end position="271"/>
    </location>
</feature>
<feature type="region of interest" description="Disordered" evidence="1">
    <location>
        <begin position="258"/>
        <end position="311"/>
    </location>
</feature>
<accession>A0A340WEA5</accession>
<dbReference type="PANTHER" id="PTHR15002:SF0">
    <property type="entry name" value="RIBOSOMAL BIOGENESIS PROTEIN LAS1L"/>
    <property type="match status" value="1"/>
</dbReference>
<dbReference type="GO" id="GO:0090730">
    <property type="term" value="C:Las1 complex"/>
    <property type="evidence" value="ECO:0007669"/>
    <property type="project" value="InterPro"/>
</dbReference>
<reference evidence="3" key="1">
    <citation type="submission" date="2025-08" db="UniProtKB">
        <authorList>
            <consortium name="RefSeq"/>
        </authorList>
    </citation>
    <scope>IDENTIFICATION</scope>
</reference>
<dbReference type="InterPro" id="IPR007174">
    <property type="entry name" value="Las1"/>
</dbReference>
<protein>
    <submittedName>
        <fullName evidence="3">Ribosomal biogenesis protein LAS1L</fullName>
    </submittedName>
</protein>
<feature type="compositionally biased region" description="Acidic residues" evidence="1">
    <location>
        <begin position="636"/>
        <end position="654"/>
    </location>
</feature>
<feature type="region of interest" description="Disordered" evidence="1">
    <location>
        <begin position="597"/>
        <end position="697"/>
    </location>
</feature>
<dbReference type="KEGG" id="lve:103087323"/>
<dbReference type="AlphaFoldDB" id="A0A340WEA5"/>
<dbReference type="PANTHER" id="PTHR15002">
    <property type="entry name" value="RIBOSOMAL BIOGENESIS PROTEIN LAS1L"/>
    <property type="match status" value="1"/>
</dbReference>
<dbReference type="GO" id="GO:0000460">
    <property type="term" value="P:maturation of 5.8S rRNA"/>
    <property type="evidence" value="ECO:0007669"/>
    <property type="project" value="TreeGrafter"/>
</dbReference>
<dbReference type="RefSeq" id="XP_007447913.1">
    <property type="nucleotide sequence ID" value="XM_007447851.1"/>
</dbReference>
<dbReference type="InParanoid" id="A0A340WEA5"/>
<evidence type="ECO:0000313" key="3">
    <source>
        <dbReference type="RefSeq" id="XP_007447913.1"/>
    </source>
</evidence>
<gene>
    <name evidence="3" type="primary">LAS1L</name>
</gene>
<dbReference type="STRING" id="118797.A0A340WEA5"/>
<dbReference type="Pfam" id="PF04031">
    <property type="entry name" value="Las1"/>
    <property type="match status" value="1"/>
</dbReference>
<dbReference type="CTD" id="81887"/>
<dbReference type="OrthoDB" id="10263222at2759"/>
<feature type="compositionally biased region" description="Acidic residues" evidence="1">
    <location>
        <begin position="662"/>
        <end position="681"/>
    </location>
</feature>
<dbReference type="GO" id="GO:0004519">
    <property type="term" value="F:endonuclease activity"/>
    <property type="evidence" value="ECO:0007669"/>
    <property type="project" value="InterPro"/>
</dbReference>
<dbReference type="Proteomes" id="UP000265300">
    <property type="component" value="Unplaced"/>
</dbReference>
<dbReference type="GeneID" id="103087323"/>
<sequence length="812" mass="92582">MQSKQTPLCWDFGLGAHRTSMTGLRHGTRRVREIVCPTTSWLACCSEYGGPKPGNELGVWWESGVEPGLSPRGMDRVWSAWCGKCVKEKGSPPLWAQRIVVAWLSRAEWDQVTVYLFSDDHKLQRYALDGAGLWPFRLGNELPLAVASTADLVRCKLMDVTGGLGTDELRLLYGMALVRFVNLISERKTKFAKLPLKFLAQEVNIPDWIVELRHELTHKKMPHINDCRRGCYFVLDWLQKTYWCRQLENSLRETWELEEDREETDEEDQEEDKNIVVDDITEQKPEPKDEEKGAELDVKAGGDSEGNREVDPHWQKAVRHKELYERARELLVSYEEEQFKVLEKFRYLPQAIKAWNNLSPPVECILAELKGITWENREALLDAFLDDGFLIPTFEQLAALQLDYEDGQTEVQRGEGTDPKSHKNVDLNDVLVPRPFSQFWQPLLRGLHSQTFTQALLERMLSELPALGDTGIRPTYILRWTIELIVANTKTGRNARRFSASQWEARKNWRLFNCSASLDWPQVVESCLGSPCWASPQLLQLIFKAMGQVLPDEEQEKLLRICSIYTQSGENNLVQEGSEASPIGKSPYTLDSLYWSLKPAGSSSGPEGEAQQQEEQGSLNDAKEDEKEKQEALENQMEEEEEEENDDQKWEEEEEGHHHNDDEDDDDDDDDDGEDEEEEDRMEVGPFSMEEESPTAENARLLAQKRGALEGSTWQVSSEDVRWDTFPLGRMPGQTEDPSELMLENYDTMYLLDQPVLDQRLEPPTCKTGTLGLSCSIGSNNCSNGSNDSGNLDGLLWSQGQLHGLKSGLQLF</sequence>
<feature type="compositionally biased region" description="Basic and acidic residues" evidence="1">
    <location>
        <begin position="272"/>
        <end position="311"/>
    </location>
</feature>